<comment type="caution">
    <text evidence="4">The sequence shown here is derived from an EMBL/GenBank/DDBJ whole genome shotgun (WGS) entry which is preliminary data.</text>
</comment>
<proteinExistence type="predicted"/>
<evidence type="ECO:0000313" key="4">
    <source>
        <dbReference type="EMBL" id="OGE55944.1"/>
    </source>
</evidence>
<sequence length="413" mass="46462">MIDTYRQSSSMKRQVTPIMYRACSTSRLALQLPGYRPLRQLHQKAAATASITRTSRDIFSTQRALHLTTNPIPKWNQKPWSNNQPSTSSRAAYTTATLSNPTIHEIFEKTSGTWQYLVADPKTSKAVIIDPVLNYDSATQAITTEAADAILSKAKEMGYKIDKILETHAHADHLTAASYLQTRLATDQGFKPPVCIGKRIEQVQTLFAKRYGVPAKEYVRVFDRLFDDDEVFSIGELSAKAIHLPGHTPDHLGYMIGGKRSIPFHPCPFLPQILKRAPENLFCGDSLFHIDIGTARCDFPGGSARDLYASGRKLLSLPDHYKIWTGHDYPPEGRSEPVPWMSVRDHKTLNKHLKEGICEEEFVALRRERDGGLKAPRLLHQSLQINIRAGRLPKVEESGFRFLHVPLVVGGEW</sequence>
<protein>
    <recommendedName>
        <fullName evidence="3">Metallo-beta-lactamase domain-containing protein</fullName>
    </recommendedName>
</protein>
<keyword evidence="1" id="KW-0479">Metal-binding</keyword>
<dbReference type="InterPro" id="IPR001279">
    <property type="entry name" value="Metallo-B-lactamas"/>
</dbReference>
<gene>
    <name evidence="4" type="ORF">PENARI_c003G08036</name>
</gene>
<feature type="domain" description="Metallo-beta-lactamase" evidence="3">
    <location>
        <begin position="112"/>
        <end position="327"/>
    </location>
</feature>
<keyword evidence="5" id="KW-1185">Reference proteome</keyword>
<evidence type="ECO:0000313" key="5">
    <source>
        <dbReference type="Proteomes" id="UP000177622"/>
    </source>
</evidence>
<dbReference type="SMART" id="SM00849">
    <property type="entry name" value="Lactamase_B"/>
    <property type="match status" value="1"/>
</dbReference>
<dbReference type="InterPro" id="IPR036866">
    <property type="entry name" value="RibonucZ/Hydroxyglut_hydro"/>
</dbReference>
<dbReference type="OrthoDB" id="449487at2759"/>
<evidence type="ECO:0000256" key="1">
    <source>
        <dbReference type="ARBA" id="ARBA00022723"/>
    </source>
</evidence>
<evidence type="ECO:0000256" key="2">
    <source>
        <dbReference type="SAM" id="MobiDB-lite"/>
    </source>
</evidence>
<dbReference type="Proteomes" id="UP000177622">
    <property type="component" value="Unassembled WGS sequence"/>
</dbReference>
<dbReference type="InterPro" id="IPR044528">
    <property type="entry name" value="POD-like_MBL-fold"/>
</dbReference>
<dbReference type="PANTHER" id="PTHR43084:SF1">
    <property type="entry name" value="PERSULFIDE DIOXYGENASE ETHE1, MITOCHONDRIAL"/>
    <property type="match status" value="1"/>
</dbReference>
<dbReference type="RefSeq" id="XP_022491373.1">
    <property type="nucleotide sequence ID" value="XM_022628563.1"/>
</dbReference>
<dbReference type="GO" id="GO:0046872">
    <property type="term" value="F:metal ion binding"/>
    <property type="evidence" value="ECO:0007669"/>
    <property type="project" value="UniProtKB-KW"/>
</dbReference>
<dbReference type="GO" id="GO:0050313">
    <property type="term" value="F:sulfur dioxygenase activity"/>
    <property type="evidence" value="ECO:0007669"/>
    <property type="project" value="InterPro"/>
</dbReference>
<accession>A0A1F5LRV1</accession>
<dbReference type="InterPro" id="IPR051682">
    <property type="entry name" value="Mito_Persulfide_Diox"/>
</dbReference>
<reference evidence="4 5" key="1">
    <citation type="journal article" date="2016" name="Sci. Rep.">
        <title>Penicillium arizonense, a new, genome sequenced fungal species, reveals a high chemical diversity in secreted metabolites.</title>
        <authorList>
            <person name="Grijseels S."/>
            <person name="Nielsen J.C."/>
            <person name="Randelovic M."/>
            <person name="Nielsen J."/>
            <person name="Nielsen K.F."/>
            <person name="Workman M."/>
            <person name="Frisvad J.C."/>
        </authorList>
    </citation>
    <scope>NUCLEOTIDE SEQUENCE [LARGE SCALE GENOMIC DNA]</scope>
    <source>
        <strain evidence="4 5">CBS 141311</strain>
    </source>
</reference>
<dbReference type="EMBL" id="LXJU01000003">
    <property type="protein sequence ID" value="OGE55944.1"/>
    <property type="molecule type" value="Genomic_DNA"/>
</dbReference>
<dbReference type="GO" id="GO:0006749">
    <property type="term" value="P:glutathione metabolic process"/>
    <property type="evidence" value="ECO:0007669"/>
    <property type="project" value="InterPro"/>
</dbReference>
<dbReference type="CDD" id="cd07724">
    <property type="entry name" value="POD-like_MBL-fold"/>
    <property type="match status" value="1"/>
</dbReference>
<dbReference type="PANTHER" id="PTHR43084">
    <property type="entry name" value="PERSULFIDE DIOXYGENASE ETHE1"/>
    <property type="match status" value="1"/>
</dbReference>
<organism evidence="4 5">
    <name type="scientific">Penicillium arizonense</name>
    <dbReference type="NCBI Taxonomy" id="1835702"/>
    <lineage>
        <taxon>Eukaryota</taxon>
        <taxon>Fungi</taxon>
        <taxon>Dikarya</taxon>
        <taxon>Ascomycota</taxon>
        <taxon>Pezizomycotina</taxon>
        <taxon>Eurotiomycetes</taxon>
        <taxon>Eurotiomycetidae</taxon>
        <taxon>Eurotiales</taxon>
        <taxon>Aspergillaceae</taxon>
        <taxon>Penicillium</taxon>
    </lineage>
</organism>
<feature type="region of interest" description="Disordered" evidence="2">
    <location>
        <begin position="71"/>
        <end position="91"/>
    </location>
</feature>
<name>A0A1F5LRV1_PENAI</name>
<dbReference type="AlphaFoldDB" id="A0A1F5LRV1"/>
<dbReference type="Pfam" id="PF00753">
    <property type="entry name" value="Lactamase_B"/>
    <property type="match status" value="1"/>
</dbReference>
<dbReference type="SUPFAM" id="SSF56281">
    <property type="entry name" value="Metallo-hydrolase/oxidoreductase"/>
    <property type="match status" value="1"/>
</dbReference>
<dbReference type="GO" id="GO:0070813">
    <property type="term" value="P:hydrogen sulfide metabolic process"/>
    <property type="evidence" value="ECO:0007669"/>
    <property type="project" value="TreeGrafter"/>
</dbReference>
<dbReference type="Gene3D" id="3.60.15.10">
    <property type="entry name" value="Ribonuclease Z/Hydroxyacylglutathione hydrolase-like"/>
    <property type="match status" value="1"/>
</dbReference>
<dbReference type="STRING" id="1835702.A0A1F5LRV1"/>
<dbReference type="GeneID" id="34573297"/>
<evidence type="ECO:0000259" key="3">
    <source>
        <dbReference type="SMART" id="SM00849"/>
    </source>
</evidence>